<dbReference type="RefSeq" id="XP_004228761.2">
    <property type="nucleotide sequence ID" value="XM_004228713.5"/>
</dbReference>
<dbReference type="Proteomes" id="UP000004994">
    <property type="component" value="Chromosome 1"/>
</dbReference>
<dbReference type="PANTHER" id="PTHR33385:SF18">
    <property type="entry name" value="XRI1-LIKE PROTEIN"/>
    <property type="match status" value="1"/>
</dbReference>
<dbReference type="GO" id="GO:0007140">
    <property type="term" value="P:male meiotic nuclear division"/>
    <property type="evidence" value="ECO:0007669"/>
    <property type="project" value="InterPro"/>
</dbReference>
<dbReference type="PaxDb" id="4081-Solyc01g005010.2.1"/>
<name>A0A3Q7E6Y9_SOLLC</name>
<evidence type="ECO:0000313" key="2">
    <source>
        <dbReference type="EnsemblPlants" id="Solyc01g005010.3.1"/>
    </source>
</evidence>
<reference evidence="2" key="2">
    <citation type="submission" date="2019-01" db="UniProtKB">
        <authorList>
            <consortium name="EnsemblPlants"/>
        </authorList>
    </citation>
    <scope>IDENTIFICATION</scope>
    <source>
        <strain evidence="2">cv. Heinz 1706</strain>
    </source>
</reference>
<protein>
    <recommendedName>
        <fullName evidence="4">Protein XRI1</fullName>
    </recommendedName>
</protein>
<dbReference type="KEGG" id="sly:101263636"/>
<keyword evidence="3" id="KW-1185">Reference proteome</keyword>
<evidence type="ECO:0008006" key="4">
    <source>
        <dbReference type="Google" id="ProtNLM"/>
    </source>
</evidence>
<dbReference type="OMA" id="LWHQPVE"/>
<dbReference type="InterPro" id="IPR039933">
    <property type="entry name" value="XRI1"/>
</dbReference>
<dbReference type="AlphaFoldDB" id="A0A3Q7E6Y9"/>
<dbReference type="Gramene" id="Solyc01g005010.3.1">
    <property type="protein sequence ID" value="Solyc01g005010.3.1"/>
    <property type="gene ID" value="Solyc01g005010.3"/>
</dbReference>
<organism evidence="2">
    <name type="scientific">Solanum lycopersicum</name>
    <name type="common">Tomato</name>
    <name type="synonym">Lycopersicon esculentum</name>
    <dbReference type="NCBI Taxonomy" id="4081"/>
    <lineage>
        <taxon>Eukaryota</taxon>
        <taxon>Viridiplantae</taxon>
        <taxon>Streptophyta</taxon>
        <taxon>Embryophyta</taxon>
        <taxon>Tracheophyta</taxon>
        <taxon>Spermatophyta</taxon>
        <taxon>Magnoliopsida</taxon>
        <taxon>eudicotyledons</taxon>
        <taxon>Gunneridae</taxon>
        <taxon>Pentapetalae</taxon>
        <taxon>asterids</taxon>
        <taxon>lamiids</taxon>
        <taxon>Solanales</taxon>
        <taxon>Solanaceae</taxon>
        <taxon>Solanoideae</taxon>
        <taxon>Solaneae</taxon>
        <taxon>Solanum</taxon>
        <taxon>Solanum subgen. Lycopersicon</taxon>
    </lineage>
</organism>
<reference evidence="2" key="1">
    <citation type="journal article" date="2012" name="Nature">
        <title>The tomato genome sequence provides insights into fleshy fruit evolution.</title>
        <authorList>
            <consortium name="Tomato Genome Consortium"/>
        </authorList>
    </citation>
    <scope>NUCLEOTIDE SEQUENCE [LARGE SCALE GENOMIC DNA]</scope>
    <source>
        <strain evidence="2">cv. Heinz 1706</strain>
    </source>
</reference>
<dbReference type="PANTHER" id="PTHR33385">
    <property type="entry name" value="PROTEIN XRI1"/>
    <property type="match status" value="1"/>
</dbReference>
<dbReference type="InParanoid" id="A0A3Q7E6Y9"/>
<accession>A0A3Q7E6Y9</accession>
<dbReference type="GeneID" id="101263636"/>
<dbReference type="FunCoup" id="A0A3Q7E6Y9">
    <property type="interactions" value="95"/>
</dbReference>
<feature type="region of interest" description="Disordered" evidence="1">
    <location>
        <begin position="163"/>
        <end position="186"/>
    </location>
</feature>
<gene>
    <name evidence="2" type="primary">LOC101263636</name>
</gene>
<sequence length="274" mass="30938">MTHLEHTYILFSASHKNLSIKKKKMGDLHSIAYNSFSSLGCDFHGLEVLNNDMSPFMESTPPFLSNFDCELSSGYLQDALFKFNSKRRRLFLFNDDDDKENYQNKDSIKNLWSSTIDQQFSEDYDSFSQITKCDSFSGDPMSKMSEEYSKRTEEEAISENYYYSSNSSPTSSSHHNKQPLQYGGGDKKRRMCGKIVYPFGLVKPGGQEGDVTLNDINERILMRPTRPVRHPVGDFACRSTVCPAGPGLSGKTVVALTKIHTQGRGTITIIRTRG</sequence>
<evidence type="ECO:0000313" key="3">
    <source>
        <dbReference type="Proteomes" id="UP000004994"/>
    </source>
</evidence>
<feature type="compositionally biased region" description="Low complexity" evidence="1">
    <location>
        <begin position="163"/>
        <end position="173"/>
    </location>
</feature>
<proteinExistence type="predicted"/>
<dbReference type="GO" id="GO:0007143">
    <property type="term" value="P:female meiotic nuclear division"/>
    <property type="evidence" value="ECO:0007669"/>
    <property type="project" value="InterPro"/>
</dbReference>
<dbReference type="STRING" id="4081.A0A3Q7E6Y9"/>
<evidence type="ECO:0000256" key="1">
    <source>
        <dbReference type="SAM" id="MobiDB-lite"/>
    </source>
</evidence>
<dbReference type="EnsemblPlants" id="Solyc01g005010.3.1">
    <property type="protein sequence ID" value="Solyc01g005010.3.1"/>
    <property type="gene ID" value="Solyc01g005010.3"/>
</dbReference>